<evidence type="ECO:0000256" key="7">
    <source>
        <dbReference type="ARBA" id="ARBA00039594"/>
    </source>
</evidence>
<dbReference type="AlphaFoldDB" id="A0A8K0KJC6"/>
<dbReference type="Pfam" id="PF07534">
    <property type="entry name" value="TLD"/>
    <property type="match status" value="1"/>
</dbReference>
<dbReference type="EMBL" id="KZ308863">
    <property type="protein sequence ID" value="KAG8234986.1"/>
    <property type="molecule type" value="Genomic_DNA"/>
</dbReference>
<evidence type="ECO:0000256" key="4">
    <source>
        <dbReference type="ARBA" id="ARBA00022490"/>
    </source>
</evidence>
<evidence type="ECO:0000256" key="2">
    <source>
        <dbReference type="ARBA" id="ARBA00004371"/>
    </source>
</evidence>
<protein>
    <recommendedName>
        <fullName evidence="7">MTOR-associated protein MEAK7</fullName>
    </recommendedName>
    <alternativeName>
        <fullName evidence="9">TBC/LysM-associated domain-containing protein 1</fullName>
    </alternativeName>
    <alternativeName>
        <fullName evidence="8">TLD domain-containing protein 1</fullName>
    </alternativeName>
</protein>
<dbReference type="PROSITE" id="PS51886">
    <property type="entry name" value="TLDC"/>
    <property type="match status" value="1"/>
</dbReference>
<dbReference type="SMART" id="SM00584">
    <property type="entry name" value="TLDc"/>
    <property type="match status" value="1"/>
</dbReference>
<comment type="caution">
    <text evidence="11">The sequence shown here is derived from an EMBL/GenBank/DDBJ whole genome shotgun (WGS) entry which is preliminary data.</text>
</comment>
<dbReference type="OrthoDB" id="289228at2759"/>
<evidence type="ECO:0000256" key="6">
    <source>
        <dbReference type="ARBA" id="ARBA00023228"/>
    </source>
</evidence>
<feature type="domain" description="TLDc" evidence="10">
    <location>
        <begin position="224"/>
        <end position="390"/>
    </location>
</feature>
<evidence type="ECO:0000313" key="11">
    <source>
        <dbReference type="EMBL" id="KAG8234986.1"/>
    </source>
</evidence>
<dbReference type="GO" id="GO:0006979">
    <property type="term" value="P:response to oxidative stress"/>
    <property type="evidence" value="ECO:0007669"/>
    <property type="project" value="TreeGrafter"/>
</dbReference>
<dbReference type="PANTHER" id="PTHR23354:SF131">
    <property type="entry name" value="MTOR-ASSOCIATED PROTEIN MEAK7"/>
    <property type="match status" value="1"/>
</dbReference>
<evidence type="ECO:0000256" key="9">
    <source>
        <dbReference type="ARBA" id="ARBA00042134"/>
    </source>
</evidence>
<keyword evidence="6" id="KW-0458">Lysosome</keyword>
<evidence type="ECO:0000313" key="12">
    <source>
        <dbReference type="Proteomes" id="UP000792457"/>
    </source>
</evidence>
<reference evidence="11" key="2">
    <citation type="submission" date="2017-10" db="EMBL/GenBank/DDBJ databases">
        <title>Ladona fulva Genome sequencing and assembly.</title>
        <authorList>
            <person name="Murali S."/>
            <person name="Richards S."/>
            <person name="Bandaranaike D."/>
            <person name="Bellair M."/>
            <person name="Blankenburg K."/>
            <person name="Chao H."/>
            <person name="Dinh H."/>
            <person name="Doddapaneni H."/>
            <person name="Dugan-Rocha S."/>
            <person name="Elkadiri S."/>
            <person name="Gnanaolivu R."/>
            <person name="Hernandez B."/>
            <person name="Skinner E."/>
            <person name="Javaid M."/>
            <person name="Lee S."/>
            <person name="Li M."/>
            <person name="Ming W."/>
            <person name="Munidasa M."/>
            <person name="Muniz J."/>
            <person name="Nguyen L."/>
            <person name="Hughes D."/>
            <person name="Osuji N."/>
            <person name="Pu L.-L."/>
            <person name="Puazo M."/>
            <person name="Qu C."/>
            <person name="Quiroz J."/>
            <person name="Raj R."/>
            <person name="Weissenberger G."/>
            <person name="Xin Y."/>
            <person name="Zou X."/>
            <person name="Han Y."/>
            <person name="Worley K."/>
            <person name="Muzny D."/>
            <person name="Gibbs R."/>
        </authorList>
    </citation>
    <scope>NUCLEOTIDE SEQUENCE</scope>
    <source>
        <strain evidence="11">Sampled in the wild</strain>
    </source>
</reference>
<evidence type="ECO:0000256" key="5">
    <source>
        <dbReference type="ARBA" id="ARBA00023136"/>
    </source>
</evidence>
<evidence type="ECO:0000259" key="10">
    <source>
        <dbReference type="PROSITE" id="PS51886"/>
    </source>
</evidence>
<accession>A0A8K0KJC6</accession>
<dbReference type="Proteomes" id="UP000792457">
    <property type="component" value="Unassembled WGS sequence"/>
</dbReference>
<gene>
    <name evidence="11" type="ORF">J437_LFUL013866</name>
</gene>
<proteinExistence type="predicted"/>
<reference evidence="11" key="1">
    <citation type="submission" date="2013-04" db="EMBL/GenBank/DDBJ databases">
        <authorList>
            <person name="Qu J."/>
            <person name="Murali S.C."/>
            <person name="Bandaranaike D."/>
            <person name="Bellair M."/>
            <person name="Blankenburg K."/>
            <person name="Chao H."/>
            <person name="Dinh H."/>
            <person name="Doddapaneni H."/>
            <person name="Downs B."/>
            <person name="Dugan-Rocha S."/>
            <person name="Elkadiri S."/>
            <person name="Gnanaolivu R.D."/>
            <person name="Hernandez B."/>
            <person name="Javaid M."/>
            <person name="Jayaseelan J.C."/>
            <person name="Lee S."/>
            <person name="Li M."/>
            <person name="Ming W."/>
            <person name="Munidasa M."/>
            <person name="Muniz J."/>
            <person name="Nguyen L."/>
            <person name="Ongeri F."/>
            <person name="Osuji N."/>
            <person name="Pu L.-L."/>
            <person name="Puazo M."/>
            <person name="Qu C."/>
            <person name="Quiroz J."/>
            <person name="Raj R."/>
            <person name="Weissenberger G."/>
            <person name="Xin Y."/>
            <person name="Zou X."/>
            <person name="Han Y."/>
            <person name="Richards S."/>
            <person name="Worley K."/>
            <person name="Muzny D."/>
            <person name="Gibbs R."/>
        </authorList>
    </citation>
    <scope>NUCLEOTIDE SEQUENCE</scope>
    <source>
        <strain evidence="11">Sampled in the wild</strain>
    </source>
</reference>
<evidence type="ECO:0000256" key="3">
    <source>
        <dbReference type="ARBA" id="ARBA00004496"/>
    </source>
</evidence>
<evidence type="ECO:0000256" key="1">
    <source>
        <dbReference type="ARBA" id="ARBA00004370"/>
    </source>
</evidence>
<comment type="subcellular location">
    <subcellularLocation>
        <location evidence="3">Cytoplasm</location>
    </subcellularLocation>
    <subcellularLocation>
        <location evidence="2">Lysosome</location>
    </subcellularLocation>
    <subcellularLocation>
        <location evidence="1">Membrane</location>
    </subcellularLocation>
</comment>
<dbReference type="GO" id="GO:0005634">
    <property type="term" value="C:nucleus"/>
    <property type="evidence" value="ECO:0007669"/>
    <property type="project" value="TreeGrafter"/>
</dbReference>
<keyword evidence="12" id="KW-1185">Reference proteome</keyword>
<keyword evidence="5" id="KW-0472">Membrane</keyword>
<sequence length="436" mass="49185">MGGHESKGSSGELAFQSSEEKQSLQSSFAAVASEVSWKCHRSNLEKHWLAKLDDGFLSLLLGFLYSEASEEGINFYTYARLYNIFLKGDLAEQVEIINTMICKSSHANKTRTTDLLEYVRSIVSSYIKAHREMPKLQSWFPKLSDTNNDHFNRLVEYFTRDIIHGSSFHGKDTFSAEMPPSRDLEIEEVKNWLNKSSEEEESYCSKNFLVPTCLSVPGHFQLKSVLDTTSLIMLNSALPPECRNEWHFLFSSSFHGESFSKMLGCMIKKGPSIVIIVDSSGSVFGGFASASWELCPKFYGDERSFLFSVLPKMGIYRPTGYNDHFMYLNVQQQTLPNGLGMGGQFGYFGFWLESEYGKGHSSKSCTTFDCPQLTPATEFEIRHVEVWAVGKPPPTPQELGERSSVLEGNYEAKALLSMAGKEEHSLGYREKKDLDL</sequence>
<organism evidence="11 12">
    <name type="scientific">Ladona fulva</name>
    <name type="common">Scarce chaser dragonfly</name>
    <name type="synonym">Libellula fulva</name>
    <dbReference type="NCBI Taxonomy" id="123851"/>
    <lineage>
        <taxon>Eukaryota</taxon>
        <taxon>Metazoa</taxon>
        <taxon>Ecdysozoa</taxon>
        <taxon>Arthropoda</taxon>
        <taxon>Hexapoda</taxon>
        <taxon>Insecta</taxon>
        <taxon>Pterygota</taxon>
        <taxon>Palaeoptera</taxon>
        <taxon>Odonata</taxon>
        <taxon>Epiprocta</taxon>
        <taxon>Anisoptera</taxon>
        <taxon>Libelluloidea</taxon>
        <taxon>Libellulidae</taxon>
        <taxon>Ladona</taxon>
    </lineage>
</organism>
<dbReference type="GO" id="GO:0016020">
    <property type="term" value="C:membrane"/>
    <property type="evidence" value="ECO:0007669"/>
    <property type="project" value="UniProtKB-SubCell"/>
</dbReference>
<keyword evidence="4" id="KW-0963">Cytoplasm</keyword>
<dbReference type="PANTHER" id="PTHR23354">
    <property type="entry name" value="NUCLEOLAR PROTEIN 7/ESTROGEN RECEPTOR COACTIVATOR-RELATED"/>
    <property type="match status" value="1"/>
</dbReference>
<dbReference type="InterPro" id="IPR006571">
    <property type="entry name" value="TLDc_dom"/>
</dbReference>
<name>A0A8K0KJC6_LADFU</name>
<dbReference type="GO" id="GO:0005764">
    <property type="term" value="C:lysosome"/>
    <property type="evidence" value="ECO:0007669"/>
    <property type="project" value="UniProtKB-SubCell"/>
</dbReference>
<evidence type="ECO:0000256" key="8">
    <source>
        <dbReference type="ARBA" id="ARBA00041780"/>
    </source>
</evidence>